<organism evidence="2 3">
    <name type="scientific">Arcicella aquatica</name>
    <dbReference type="NCBI Taxonomy" id="217141"/>
    <lineage>
        <taxon>Bacteria</taxon>
        <taxon>Pseudomonadati</taxon>
        <taxon>Bacteroidota</taxon>
        <taxon>Cytophagia</taxon>
        <taxon>Cytophagales</taxon>
        <taxon>Flectobacillaceae</taxon>
        <taxon>Arcicella</taxon>
    </lineage>
</organism>
<accession>A0ABU5QUP2</accession>
<proteinExistence type="predicted"/>
<dbReference type="Pfam" id="PF13021">
    <property type="entry name" value="DUF3885"/>
    <property type="match status" value="1"/>
</dbReference>
<dbReference type="Proteomes" id="UP001304671">
    <property type="component" value="Unassembled WGS sequence"/>
</dbReference>
<gene>
    <name evidence="2" type="ORF">VB264_23685</name>
</gene>
<dbReference type="RefSeq" id="WP_323253677.1">
    <property type="nucleotide sequence ID" value="NZ_JAYFUL010000070.1"/>
</dbReference>
<comment type="caution">
    <text evidence="2">The sequence shown here is derived from an EMBL/GenBank/DDBJ whole genome shotgun (WGS) entry which is preliminary data.</text>
</comment>
<keyword evidence="3" id="KW-1185">Reference proteome</keyword>
<name>A0ABU5QUP2_9BACT</name>
<protein>
    <recommendedName>
        <fullName evidence="1">DUF3885 domain-containing protein</fullName>
    </recommendedName>
</protein>
<reference evidence="2 3" key="1">
    <citation type="submission" date="2023-12" db="EMBL/GenBank/DDBJ databases">
        <title>Novel species of the genus Arcicella isolated from rivers.</title>
        <authorList>
            <person name="Lu H."/>
        </authorList>
    </citation>
    <scope>NUCLEOTIDE SEQUENCE [LARGE SCALE GENOMIC DNA]</scope>
    <source>
        <strain evidence="2 3">LMG 21963</strain>
    </source>
</reference>
<sequence>MHNKECWLVLKIWDVPLGTFTQLENAGFEINLSDSIFEDNFNDSIIKENYTQNDKILLINYKKYDFEKIRPVIQCIAAYELGIEPSANINAYLISFDNIYVLINLYDDRGMEVLTHDSVLNKLISDKFNLFLNK</sequence>
<evidence type="ECO:0000313" key="3">
    <source>
        <dbReference type="Proteomes" id="UP001304671"/>
    </source>
</evidence>
<evidence type="ECO:0000313" key="2">
    <source>
        <dbReference type="EMBL" id="MEA5260822.1"/>
    </source>
</evidence>
<dbReference type="InterPro" id="IPR024976">
    <property type="entry name" value="DUF3885"/>
</dbReference>
<dbReference type="EMBL" id="JAYFUL010000070">
    <property type="protein sequence ID" value="MEA5260822.1"/>
    <property type="molecule type" value="Genomic_DNA"/>
</dbReference>
<feature type="domain" description="DUF3885" evidence="1">
    <location>
        <begin position="3"/>
        <end position="129"/>
    </location>
</feature>
<evidence type="ECO:0000259" key="1">
    <source>
        <dbReference type="Pfam" id="PF13021"/>
    </source>
</evidence>